<accession>A0AA86TFD6</accession>
<feature type="chain" id="PRO_5041851600" description="Bifunctional inhibitor/plant lipid transfer protein/seed storage helical domain-containing protein" evidence="2">
    <location>
        <begin position="24"/>
        <end position="114"/>
    </location>
</feature>
<dbReference type="Gramene" id="rna-AYBTSS11_LOCUS27773">
    <property type="protein sequence ID" value="CAJ1975647.1"/>
    <property type="gene ID" value="gene-AYBTSS11_LOCUS27773"/>
</dbReference>
<dbReference type="Pfam" id="PF14547">
    <property type="entry name" value="Hydrophob_seed"/>
    <property type="match status" value="1"/>
</dbReference>
<dbReference type="Gene3D" id="1.10.110.10">
    <property type="entry name" value="Plant lipid-transfer and hydrophobic proteins"/>
    <property type="match status" value="1"/>
</dbReference>
<dbReference type="InterPro" id="IPR051636">
    <property type="entry name" value="Plant_LTP/defense-related"/>
</dbReference>
<comment type="similarity">
    <text evidence="1">Belongs to the plant LTP family. PEARLI1 subfamily.</text>
</comment>
<name>A0AA86TFD6_9FABA</name>
<gene>
    <name evidence="4" type="ORF">AYBTSS11_LOCUS27772</name>
    <name evidence="5" type="ORF">AYBTSS11_LOCUS27773</name>
</gene>
<evidence type="ECO:0000313" key="6">
    <source>
        <dbReference type="Proteomes" id="UP001189624"/>
    </source>
</evidence>
<dbReference type="Gramene" id="rna-AYBTSS11_LOCUS27772">
    <property type="protein sequence ID" value="CAJ1975646.1"/>
    <property type="gene ID" value="gene-AYBTSS11_LOCUS27772"/>
</dbReference>
<dbReference type="SMART" id="SM00499">
    <property type="entry name" value="AAI"/>
    <property type="match status" value="1"/>
</dbReference>
<dbReference type="EMBL" id="OY731406">
    <property type="protein sequence ID" value="CAJ1975646.1"/>
    <property type="molecule type" value="Genomic_DNA"/>
</dbReference>
<dbReference type="InterPro" id="IPR036312">
    <property type="entry name" value="Bifun_inhib/LTP/seed_sf"/>
</dbReference>
<protein>
    <recommendedName>
        <fullName evidence="3">Bifunctional inhibitor/plant lipid transfer protein/seed storage helical domain-containing protein</fullName>
    </recommendedName>
</protein>
<dbReference type="InterPro" id="IPR027923">
    <property type="entry name" value="Hydrophob_seed_dom"/>
</dbReference>
<keyword evidence="6" id="KW-1185">Reference proteome</keyword>
<proteinExistence type="inferred from homology"/>
<dbReference type="AlphaFoldDB" id="A0AA86TFD6"/>
<feature type="signal peptide" evidence="2">
    <location>
        <begin position="1"/>
        <end position="23"/>
    </location>
</feature>
<organism evidence="4 6">
    <name type="scientific">Sphenostylis stenocarpa</name>
    <dbReference type="NCBI Taxonomy" id="92480"/>
    <lineage>
        <taxon>Eukaryota</taxon>
        <taxon>Viridiplantae</taxon>
        <taxon>Streptophyta</taxon>
        <taxon>Embryophyta</taxon>
        <taxon>Tracheophyta</taxon>
        <taxon>Spermatophyta</taxon>
        <taxon>Magnoliopsida</taxon>
        <taxon>eudicotyledons</taxon>
        <taxon>Gunneridae</taxon>
        <taxon>Pentapetalae</taxon>
        <taxon>rosids</taxon>
        <taxon>fabids</taxon>
        <taxon>Fabales</taxon>
        <taxon>Fabaceae</taxon>
        <taxon>Papilionoideae</taxon>
        <taxon>50 kb inversion clade</taxon>
        <taxon>NPAAA clade</taxon>
        <taxon>indigoferoid/millettioid clade</taxon>
        <taxon>Phaseoleae</taxon>
        <taxon>Sphenostylis</taxon>
    </lineage>
</organism>
<sequence>MDSKGSALLLALNLLSFAMLSSAAAPAPSGNGVCPVNTLDLTVCLNLANGLVDISSPPASQCCSLIADVVDLNVIVQCLCITIKAGPVTVNVNANLSSILNNCKIAHPSNLVCP</sequence>
<evidence type="ECO:0000259" key="3">
    <source>
        <dbReference type="SMART" id="SM00499"/>
    </source>
</evidence>
<dbReference type="SUPFAM" id="SSF47699">
    <property type="entry name" value="Bifunctional inhibitor/lipid-transfer protein/seed storage 2S albumin"/>
    <property type="match status" value="1"/>
</dbReference>
<evidence type="ECO:0000313" key="5">
    <source>
        <dbReference type="EMBL" id="CAJ1975647.1"/>
    </source>
</evidence>
<evidence type="ECO:0000256" key="2">
    <source>
        <dbReference type="SAM" id="SignalP"/>
    </source>
</evidence>
<dbReference type="Proteomes" id="UP001189624">
    <property type="component" value="Chromosome 9"/>
</dbReference>
<dbReference type="EMBL" id="OY731406">
    <property type="protein sequence ID" value="CAJ1975647.1"/>
    <property type="molecule type" value="Genomic_DNA"/>
</dbReference>
<reference evidence="4" key="1">
    <citation type="submission" date="2023-10" db="EMBL/GenBank/DDBJ databases">
        <authorList>
            <person name="Domelevo Entfellner J.-B."/>
        </authorList>
    </citation>
    <scope>NUCLEOTIDE SEQUENCE</scope>
</reference>
<feature type="domain" description="Bifunctional inhibitor/plant lipid transfer protein/seed storage helical" evidence="3">
    <location>
        <begin position="34"/>
        <end position="113"/>
    </location>
</feature>
<keyword evidence="2" id="KW-0732">Signal</keyword>
<evidence type="ECO:0000256" key="1">
    <source>
        <dbReference type="ARBA" id="ARBA00008965"/>
    </source>
</evidence>
<dbReference type="InterPro" id="IPR016140">
    <property type="entry name" value="Bifunc_inhib/LTP/seed_store"/>
</dbReference>
<dbReference type="PANTHER" id="PTHR31731">
    <property type="match status" value="1"/>
</dbReference>
<evidence type="ECO:0000313" key="4">
    <source>
        <dbReference type="EMBL" id="CAJ1975646.1"/>
    </source>
</evidence>